<gene>
    <name evidence="6" type="ORF">GBZ48_27005</name>
</gene>
<dbReference type="Gene3D" id="1.10.10.10">
    <property type="entry name" value="Winged helix-like DNA-binding domain superfamily/Winged helix DNA-binding domain"/>
    <property type="match status" value="1"/>
</dbReference>
<dbReference type="InterPro" id="IPR036388">
    <property type="entry name" value="WH-like_DNA-bd_sf"/>
</dbReference>
<evidence type="ECO:0000313" key="7">
    <source>
        <dbReference type="Proteomes" id="UP000605086"/>
    </source>
</evidence>
<organism evidence="6 7">
    <name type="scientific">Azospirillum melinis</name>
    <dbReference type="NCBI Taxonomy" id="328839"/>
    <lineage>
        <taxon>Bacteria</taxon>
        <taxon>Pseudomonadati</taxon>
        <taxon>Pseudomonadota</taxon>
        <taxon>Alphaproteobacteria</taxon>
        <taxon>Rhodospirillales</taxon>
        <taxon>Azospirillaceae</taxon>
        <taxon>Azospirillum</taxon>
    </lineage>
</organism>
<dbReference type="InterPro" id="IPR036390">
    <property type="entry name" value="WH_DNA-bd_sf"/>
</dbReference>
<dbReference type="SUPFAM" id="SSF53850">
    <property type="entry name" value="Periplasmic binding protein-like II"/>
    <property type="match status" value="1"/>
</dbReference>
<dbReference type="CDD" id="cd05466">
    <property type="entry name" value="PBP2_LTTR_substrate"/>
    <property type="match status" value="1"/>
</dbReference>
<feature type="domain" description="HTH lysR-type" evidence="5">
    <location>
        <begin position="33"/>
        <end position="90"/>
    </location>
</feature>
<dbReference type="Proteomes" id="UP000605086">
    <property type="component" value="Unassembled WGS sequence"/>
</dbReference>
<dbReference type="SUPFAM" id="SSF46785">
    <property type="entry name" value="Winged helix' DNA-binding domain"/>
    <property type="match status" value="1"/>
</dbReference>
<sequence>MSCIHAQIQHKIVCSLQLSRTVADRSPMHHRDFDLGSLEVFVAVAELGSMTRAAGRLGLTQSAVSHVVRQLETAFATQLLDRSIRPMALTAAGQRLWHWSNRILTDARQLPAAIGGTDGAFMPELRIGCIDTLAAPFIPRLLQRLRDHVPSFSIASGLCGQLREQFLARRLDVLFTNDSFDDMDQVDSLCLLTEPFVLLLPRSCPDVVDEAALRTLSQTLPLIRSTTDSALGRLVDQHLRRLGMEVPRSFAFDATDTVMAMVAEEMGWSLLPPTALVKSRQHLNHMRVLPLPTSGFRRSIHVVTRKGELGKLPANIHKAGRAVIQQGYFTDVFAISPWLKAIIRR</sequence>
<dbReference type="InterPro" id="IPR050950">
    <property type="entry name" value="HTH-type_LysR_regulators"/>
</dbReference>
<keyword evidence="4" id="KW-0804">Transcription</keyword>
<dbReference type="InterPro" id="IPR005119">
    <property type="entry name" value="LysR_subst-bd"/>
</dbReference>
<dbReference type="PRINTS" id="PR00039">
    <property type="entry name" value="HTHLYSR"/>
</dbReference>
<comment type="caution">
    <text evidence="6">The sequence shown here is derived from an EMBL/GenBank/DDBJ whole genome shotgun (WGS) entry which is preliminary data.</text>
</comment>
<evidence type="ECO:0000256" key="1">
    <source>
        <dbReference type="ARBA" id="ARBA00009437"/>
    </source>
</evidence>
<proteinExistence type="inferred from homology"/>
<keyword evidence="7" id="KW-1185">Reference proteome</keyword>
<comment type="similarity">
    <text evidence="1">Belongs to the LysR transcriptional regulatory family.</text>
</comment>
<evidence type="ECO:0000313" key="6">
    <source>
        <dbReference type="EMBL" id="NUB02890.1"/>
    </source>
</evidence>
<reference evidence="6 7" key="1">
    <citation type="submission" date="2019-10" db="EMBL/GenBank/DDBJ databases">
        <title>Genome sequence of Azospirillum melinis.</title>
        <authorList>
            <person name="Ambrosini A."/>
            <person name="Sant'Anna F.H."/>
            <person name="Cassan F.D."/>
            <person name="Souza E.M."/>
            <person name="Passaglia L.M.P."/>
        </authorList>
    </citation>
    <scope>NUCLEOTIDE SEQUENCE [LARGE SCALE GENOMIC DNA]</scope>
    <source>
        <strain evidence="6 7">TMCY0552</strain>
    </source>
</reference>
<name>A0ABX2KQ86_9PROT</name>
<dbReference type="Pfam" id="PF03466">
    <property type="entry name" value="LysR_substrate"/>
    <property type="match status" value="1"/>
</dbReference>
<dbReference type="PANTHER" id="PTHR30419">
    <property type="entry name" value="HTH-TYPE TRANSCRIPTIONAL REGULATOR YBHD"/>
    <property type="match status" value="1"/>
</dbReference>
<evidence type="ECO:0000256" key="4">
    <source>
        <dbReference type="ARBA" id="ARBA00023163"/>
    </source>
</evidence>
<evidence type="ECO:0000259" key="5">
    <source>
        <dbReference type="PROSITE" id="PS50931"/>
    </source>
</evidence>
<dbReference type="InterPro" id="IPR000847">
    <property type="entry name" value="LysR_HTH_N"/>
</dbReference>
<evidence type="ECO:0000256" key="2">
    <source>
        <dbReference type="ARBA" id="ARBA00023015"/>
    </source>
</evidence>
<dbReference type="Pfam" id="PF00126">
    <property type="entry name" value="HTH_1"/>
    <property type="match status" value="1"/>
</dbReference>
<dbReference type="EMBL" id="WHOS01000049">
    <property type="protein sequence ID" value="NUB02890.1"/>
    <property type="molecule type" value="Genomic_DNA"/>
</dbReference>
<keyword evidence="3" id="KW-0238">DNA-binding</keyword>
<dbReference type="PROSITE" id="PS50931">
    <property type="entry name" value="HTH_LYSR"/>
    <property type="match status" value="1"/>
</dbReference>
<dbReference type="Gene3D" id="3.40.190.10">
    <property type="entry name" value="Periplasmic binding protein-like II"/>
    <property type="match status" value="2"/>
</dbReference>
<accession>A0ABX2KQ86</accession>
<keyword evidence="2" id="KW-0805">Transcription regulation</keyword>
<evidence type="ECO:0000256" key="3">
    <source>
        <dbReference type="ARBA" id="ARBA00023125"/>
    </source>
</evidence>
<protein>
    <submittedName>
        <fullName evidence="6">LysR family transcriptional regulator</fullName>
    </submittedName>
</protein>